<keyword evidence="4" id="KW-1185">Reference proteome</keyword>
<reference evidence="3 4" key="1">
    <citation type="submission" date="2013-04" db="EMBL/GenBank/DDBJ databases">
        <title>The Genome Sequence of Propionimicrobium lymphophilum ACS-093-V-SCH5.</title>
        <authorList>
            <consortium name="The Broad Institute Genomics Platform"/>
            <person name="Earl A."/>
            <person name="Ward D."/>
            <person name="Feldgarden M."/>
            <person name="Gevers D."/>
            <person name="Saerens B."/>
            <person name="Vaneechoutte M."/>
            <person name="Walker B."/>
            <person name="Young S."/>
            <person name="Zeng Q."/>
            <person name="Gargeya S."/>
            <person name="Fitzgerald M."/>
            <person name="Haas B."/>
            <person name="Abouelleil A."/>
            <person name="Allen A.W."/>
            <person name="Alvarado L."/>
            <person name="Arachchi H.M."/>
            <person name="Berlin A.M."/>
            <person name="Chapman S.B."/>
            <person name="Gainer-Dewar J."/>
            <person name="Goldberg J."/>
            <person name="Griggs A."/>
            <person name="Gujja S."/>
            <person name="Hansen M."/>
            <person name="Howarth C."/>
            <person name="Imamovic A."/>
            <person name="Ireland A."/>
            <person name="Larimer J."/>
            <person name="McCowan C."/>
            <person name="Murphy C."/>
            <person name="Pearson M."/>
            <person name="Poon T.W."/>
            <person name="Priest M."/>
            <person name="Roberts A."/>
            <person name="Saif S."/>
            <person name="Shea T."/>
            <person name="Sisk P."/>
            <person name="Sykes S."/>
            <person name="Wortman J."/>
            <person name="Nusbaum C."/>
            <person name="Birren B."/>
        </authorList>
    </citation>
    <scope>NUCLEOTIDE SEQUENCE [LARGE SCALE GENOMIC DNA]</scope>
    <source>
        <strain evidence="3 4">ACS-093-V-SCH5</strain>
    </source>
</reference>
<comment type="caution">
    <text evidence="3">The sequence shown here is derived from an EMBL/GenBank/DDBJ whole genome shotgun (WGS) entry which is preliminary data.</text>
</comment>
<dbReference type="OrthoDB" id="3831049at2"/>
<dbReference type="Proteomes" id="UP000014417">
    <property type="component" value="Unassembled WGS sequence"/>
</dbReference>
<keyword evidence="1" id="KW-0175">Coiled coil</keyword>
<sequence length="134" mass="15200">MELEETVEEVKAVEVSPEAPESIEEAPDTFPREYVQKLRRESARYREKAKKADELARELFQFKVEATGRLDDSADLPFDEELLNNDEALNEAIDELLNQHPHYASRRPFGDIQQGATANNGAEVNLAELLRNSA</sequence>
<dbReference type="EMBL" id="AGZR01000008">
    <property type="protein sequence ID" value="EPD32593.1"/>
    <property type="molecule type" value="Genomic_DNA"/>
</dbReference>
<evidence type="ECO:0000313" key="3">
    <source>
        <dbReference type="EMBL" id="EPD32593.1"/>
    </source>
</evidence>
<accession>S2VYI8</accession>
<dbReference type="STRING" id="883161.HMPREF9306_01292"/>
<feature type="region of interest" description="Disordered" evidence="2">
    <location>
        <begin position="1"/>
        <end position="29"/>
    </location>
</feature>
<dbReference type="AlphaFoldDB" id="S2VYI8"/>
<feature type="coiled-coil region" evidence="1">
    <location>
        <begin position="35"/>
        <end position="99"/>
    </location>
</feature>
<protein>
    <submittedName>
        <fullName evidence="3">Uncharacterized protein</fullName>
    </submittedName>
</protein>
<evidence type="ECO:0000256" key="1">
    <source>
        <dbReference type="SAM" id="Coils"/>
    </source>
</evidence>
<gene>
    <name evidence="3" type="ORF">HMPREF9306_01292</name>
</gene>
<proteinExistence type="predicted"/>
<dbReference type="RefSeq" id="WP_016456120.1">
    <property type="nucleotide sequence ID" value="NZ_KE150269.1"/>
</dbReference>
<evidence type="ECO:0000256" key="2">
    <source>
        <dbReference type="SAM" id="MobiDB-lite"/>
    </source>
</evidence>
<name>S2VYI8_9ACTN</name>
<organism evidence="3 4">
    <name type="scientific">Propionimicrobium lymphophilum ACS-093-V-SCH5</name>
    <dbReference type="NCBI Taxonomy" id="883161"/>
    <lineage>
        <taxon>Bacteria</taxon>
        <taxon>Bacillati</taxon>
        <taxon>Actinomycetota</taxon>
        <taxon>Actinomycetes</taxon>
        <taxon>Propionibacteriales</taxon>
        <taxon>Propionibacteriaceae</taxon>
        <taxon>Propionimicrobium</taxon>
    </lineage>
</organism>
<dbReference type="HOGENOM" id="CLU_149993_0_0_11"/>
<evidence type="ECO:0000313" key="4">
    <source>
        <dbReference type="Proteomes" id="UP000014417"/>
    </source>
</evidence>